<keyword evidence="1" id="KW-0812">Transmembrane</keyword>
<evidence type="ECO:0008006" key="4">
    <source>
        <dbReference type="Google" id="ProtNLM"/>
    </source>
</evidence>
<feature type="transmembrane region" description="Helical" evidence="1">
    <location>
        <begin position="12"/>
        <end position="36"/>
    </location>
</feature>
<evidence type="ECO:0000313" key="2">
    <source>
        <dbReference type="EMBL" id="SDM95136.1"/>
    </source>
</evidence>
<keyword evidence="1" id="KW-0472">Membrane</keyword>
<proteinExistence type="predicted"/>
<dbReference type="Proteomes" id="UP000199370">
    <property type="component" value="Unassembled WGS sequence"/>
</dbReference>
<feature type="transmembrane region" description="Helical" evidence="1">
    <location>
        <begin position="42"/>
        <end position="62"/>
    </location>
</feature>
<evidence type="ECO:0000313" key="3">
    <source>
        <dbReference type="Proteomes" id="UP000199370"/>
    </source>
</evidence>
<organism evidence="2 3">
    <name type="scientific">Haloarchaeobius iranensis</name>
    <dbReference type="NCBI Taxonomy" id="996166"/>
    <lineage>
        <taxon>Archaea</taxon>
        <taxon>Methanobacteriati</taxon>
        <taxon>Methanobacteriota</taxon>
        <taxon>Stenosarchaea group</taxon>
        <taxon>Halobacteria</taxon>
        <taxon>Halobacteriales</taxon>
        <taxon>Halorubellaceae</taxon>
        <taxon>Haloarchaeobius</taxon>
    </lineage>
</organism>
<gene>
    <name evidence="2" type="ORF">SAMN05192554_11082</name>
</gene>
<protein>
    <recommendedName>
        <fullName evidence="4">CbaC protein</fullName>
    </recommendedName>
</protein>
<dbReference type="AlphaFoldDB" id="A0A1G9XFB2"/>
<keyword evidence="1" id="KW-1133">Transmembrane helix</keyword>
<reference evidence="2 3" key="1">
    <citation type="submission" date="2016-10" db="EMBL/GenBank/DDBJ databases">
        <authorList>
            <person name="de Groot N.N."/>
        </authorList>
    </citation>
    <scope>NUCLEOTIDE SEQUENCE [LARGE SCALE GENOMIC DNA]</scope>
    <source>
        <strain evidence="3">EB21,IBRC-M 10013,KCTC 4048</strain>
    </source>
</reference>
<dbReference type="RefSeq" id="WP_089733654.1">
    <property type="nucleotide sequence ID" value="NZ_FNIA01000010.1"/>
</dbReference>
<evidence type="ECO:0000256" key="1">
    <source>
        <dbReference type="SAM" id="Phobius"/>
    </source>
</evidence>
<keyword evidence="3" id="KW-1185">Reference proteome</keyword>
<dbReference type="EMBL" id="FNIA01000010">
    <property type="protein sequence ID" value="SDM95136.1"/>
    <property type="molecule type" value="Genomic_DNA"/>
</dbReference>
<sequence length="71" mass="7494">MSGRGPIVKTRGGLLVAWAFLLVFGFELRTALGLFLGIDVPAVPYLGTLAVVLTLFAVLADFQRTSAQGEA</sequence>
<name>A0A1G9XFB2_9EURY</name>
<accession>A0A1G9XFB2</accession>
<dbReference type="STRING" id="996166.SAMN05192554_11082"/>